<gene>
    <name evidence="3" type="ORF">O181_058722</name>
</gene>
<dbReference type="OrthoDB" id="291792at2759"/>
<evidence type="ECO:0008006" key="5">
    <source>
        <dbReference type="Google" id="ProtNLM"/>
    </source>
</evidence>
<feature type="transmembrane region" description="Helical" evidence="2">
    <location>
        <begin position="141"/>
        <end position="159"/>
    </location>
</feature>
<feature type="transmembrane region" description="Helical" evidence="2">
    <location>
        <begin position="331"/>
        <end position="355"/>
    </location>
</feature>
<dbReference type="Proteomes" id="UP000765509">
    <property type="component" value="Unassembled WGS sequence"/>
</dbReference>
<dbReference type="PANTHER" id="PTHR12459:SF6">
    <property type="entry name" value="GB|AAD46013.1"/>
    <property type="match status" value="1"/>
</dbReference>
<keyword evidence="2" id="KW-0812">Transmembrane</keyword>
<name>A0A9Q3EF96_9BASI</name>
<feature type="compositionally biased region" description="Low complexity" evidence="1">
    <location>
        <begin position="25"/>
        <end position="36"/>
    </location>
</feature>
<accession>A0A9Q3EF96</accession>
<dbReference type="AlphaFoldDB" id="A0A9Q3EF96"/>
<reference evidence="3" key="1">
    <citation type="submission" date="2021-03" db="EMBL/GenBank/DDBJ databases">
        <title>Draft genome sequence of rust myrtle Austropuccinia psidii MF-1, a brazilian biotype.</title>
        <authorList>
            <person name="Quecine M.C."/>
            <person name="Pachon D.M.R."/>
            <person name="Bonatelli M.L."/>
            <person name="Correr F.H."/>
            <person name="Franceschini L.M."/>
            <person name="Leite T.F."/>
            <person name="Margarido G.R.A."/>
            <person name="Almeida C.A."/>
            <person name="Ferrarezi J.A."/>
            <person name="Labate C.A."/>
        </authorList>
    </citation>
    <scope>NUCLEOTIDE SEQUENCE</scope>
    <source>
        <strain evidence="3">MF-1</strain>
    </source>
</reference>
<dbReference type="PANTHER" id="PTHR12459">
    <property type="entry name" value="TRANSMEMBRANE PROTEIN 135-RELATED"/>
    <property type="match status" value="1"/>
</dbReference>
<keyword evidence="2" id="KW-1133">Transmembrane helix</keyword>
<keyword evidence="4" id="KW-1185">Reference proteome</keyword>
<protein>
    <recommendedName>
        <fullName evidence="5">Transmembrane protein 135 N-terminal domain-containing protein</fullName>
    </recommendedName>
</protein>
<comment type="caution">
    <text evidence="3">The sequence shown here is derived from an EMBL/GenBank/DDBJ whole genome shotgun (WGS) entry which is preliminary data.</text>
</comment>
<evidence type="ECO:0000313" key="3">
    <source>
        <dbReference type="EMBL" id="MBW0519007.1"/>
    </source>
</evidence>
<feature type="compositionally biased region" description="Low complexity" evidence="1">
    <location>
        <begin position="1"/>
        <end position="17"/>
    </location>
</feature>
<evidence type="ECO:0000256" key="2">
    <source>
        <dbReference type="SAM" id="Phobius"/>
    </source>
</evidence>
<organism evidence="3 4">
    <name type="scientific">Austropuccinia psidii MF-1</name>
    <dbReference type="NCBI Taxonomy" id="1389203"/>
    <lineage>
        <taxon>Eukaryota</taxon>
        <taxon>Fungi</taxon>
        <taxon>Dikarya</taxon>
        <taxon>Basidiomycota</taxon>
        <taxon>Pucciniomycotina</taxon>
        <taxon>Pucciniomycetes</taxon>
        <taxon>Pucciniales</taxon>
        <taxon>Sphaerophragmiaceae</taxon>
        <taxon>Austropuccinia</taxon>
    </lineage>
</organism>
<feature type="transmembrane region" description="Helical" evidence="2">
    <location>
        <begin position="83"/>
        <end position="104"/>
    </location>
</feature>
<feature type="transmembrane region" description="Helical" evidence="2">
    <location>
        <begin position="367"/>
        <end position="390"/>
    </location>
</feature>
<evidence type="ECO:0000313" key="4">
    <source>
        <dbReference type="Proteomes" id="UP000765509"/>
    </source>
</evidence>
<dbReference type="InterPro" id="IPR026749">
    <property type="entry name" value="Tmem135"/>
</dbReference>
<evidence type="ECO:0000256" key="1">
    <source>
        <dbReference type="SAM" id="MobiDB-lite"/>
    </source>
</evidence>
<feature type="transmembrane region" description="Helical" evidence="2">
    <location>
        <begin position="219"/>
        <end position="236"/>
    </location>
</feature>
<sequence>MSSFNSSSNGILSISQDSSDHQLPSSSRARITESSSNDSNPKTKSSARSFINLILPSQRTSFITDANEFSRKKDILFIAIKKGLFVFSSVHGVVSSTLVALALVRGNLKIKNSKSRNLFNTTKHFIKFIVATFRSPSTTRLASWLGLYSTLWTISYSFLKKQKTKCSHWNAFLAGSFSGISLLAQTKSSRKEIAPNVFCRGLYSILLCYPLIRFKYWDVLLFALSSAQIAIGYLLYPSTLPKWYSHWISRVGGLNPRFVKLNRELDQSLISSNAHLINAHRHILSHDAYPLTHHNQLRVQKWLNHPNCHVRKGAPCALNHPNHSSCLAFNFYTILRISGVMGPTYAVLHLVPALIFRSKVLLKSPILFIASIIKKTIASALFIGTFASIVENCFCLPSQLYERWGVVIRGEKLYGSLGFLTGLALLWEQPKRRGELALYCAPKALSSLWSVLKAKKLVQNFIGGDVLIGSIGSGMLMHCFIHHKDKMPALARGTISQLVDPHTPERRKQKSDDN</sequence>
<proteinExistence type="predicted"/>
<feature type="region of interest" description="Disordered" evidence="1">
    <location>
        <begin position="1"/>
        <end position="45"/>
    </location>
</feature>
<keyword evidence="2" id="KW-0472">Membrane</keyword>
<dbReference type="EMBL" id="AVOT02027031">
    <property type="protein sequence ID" value="MBW0519007.1"/>
    <property type="molecule type" value="Genomic_DNA"/>
</dbReference>